<dbReference type="InterPro" id="IPR025948">
    <property type="entry name" value="HTH-like_dom"/>
</dbReference>
<organism evidence="2 3">
    <name type="scientific">Candidatus Jorgensenbacteria bacterium RIFCSPHIGHO2_02_FULL_45_20</name>
    <dbReference type="NCBI Taxonomy" id="1798470"/>
    <lineage>
        <taxon>Bacteria</taxon>
        <taxon>Candidatus Joergenseniibacteriota</taxon>
    </lineage>
</organism>
<reference evidence="2 3" key="1">
    <citation type="journal article" date="2016" name="Nat. Commun.">
        <title>Thousands of microbial genomes shed light on interconnected biogeochemical processes in an aquifer system.</title>
        <authorList>
            <person name="Anantharaman K."/>
            <person name="Brown C.T."/>
            <person name="Hug L.A."/>
            <person name="Sharon I."/>
            <person name="Castelle C.J."/>
            <person name="Probst A.J."/>
            <person name="Thomas B.C."/>
            <person name="Singh A."/>
            <person name="Wilkins M.J."/>
            <person name="Karaoz U."/>
            <person name="Brodie E.L."/>
            <person name="Williams K.H."/>
            <person name="Hubbard S.S."/>
            <person name="Banfield J.F."/>
        </authorList>
    </citation>
    <scope>NUCLEOTIDE SEQUENCE [LARGE SCALE GENOMIC DNA]</scope>
</reference>
<dbReference type="GO" id="GO:0003676">
    <property type="term" value="F:nucleic acid binding"/>
    <property type="evidence" value="ECO:0007669"/>
    <property type="project" value="InterPro"/>
</dbReference>
<feature type="domain" description="Integrase catalytic" evidence="1">
    <location>
        <begin position="104"/>
        <end position="261"/>
    </location>
</feature>
<name>A0A1F6BNH9_9BACT</name>
<dbReference type="GO" id="GO:0015074">
    <property type="term" value="P:DNA integration"/>
    <property type="evidence" value="ECO:0007669"/>
    <property type="project" value="InterPro"/>
</dbReference>
<sequence length="271" mass="31772">MTILCELADVSRSGYYKWLRTADLPGKDHLDYLKIKEVFDKSKGKYGWRSLKMRLPEMNHKKIQRIMRKYGLVAKVRKRNPYKTIMKKRLEHRTFPNTLQRAFDQTVPRTVFCTDITYLPFNGMYAYLSVIKDIATGEVAAWHLSSGLEMTLVTETIKQMEQHENALIHSDQGFHYTNPLFIESVTERKMNQSMSGKGNCIDNAPIESFFGHMKDELDYKSCQSIAELHSKVAEYMRYYNCERKQWTRNKMSPIEYKRHLLAQSKGQEVGS</sequence>
<evidence type="ECO:0000313" key="2">
    <source>
        <dbReference type="EMBL" id="OGG38484.1"/>
    </source>
</evidence>
<dbReference type="Pfam" id="PF13333">
    <property type="entry name" value="rve_2"/>
    <property type="match status" value="1"/>
</dbReference>
<dbReference type="PANTHER" id="PTHR46889">
    <property type="entry name" value="TRANSPOSASE INSF FOR INSERTION SEQUENCE IS3B-RELATED"/>
    <property type="match status" value="1"/>
</dbReference>
<dbReference type="Pfam" id="PF13276">
    <property type="entry name" value="HTH_21"/>
    <property type="match status" value="1"/>
</dbReference>
<dbReference type="PANTHER" id="PTHR46889:SF4">
    <property type="entry name" value="TRANSPOSASE INSO FOR INSERTION SEQUENCE ELEMENT IS911B-RELATED"/>
    <property type="match status" value="1"/>
</dbReference>
<protein>
    <recommendedName>
        <fullName evidence="1">Integrase catalytic domain-containing protein</fullName>
    </recommendedName>
</protein>
<dbReference type="SUPFAM" id="SSF53098">
    <property type="entry name" value="Ribonuclease H-like"/>
    <property type="match status" value="1"/>
</dbReference>
<gene>
    <name evidence="2" type="ORF">A3D55_02135</name>
</gene>
<evidence type="ECO:0000259" key="1">
    <source>
        <dbReference type="PROSITE" id="PS50994"/>
    </source>
</evidence>
<proteinExistence type="predicted"/>
<dbReference type="EMBL" id="MFKJ01000019">
    <property type="protein sequence ID" value="OGG38484.1"/>
    <property type="molecule type" value="Genomic_DNA"/>
</dbReference>
<dbReference type="InterPro" id="IPR012337">
    <property type="entry name" value="RNaseH-like_sf"/>
</dbReference>
<dbReference type="STRING" id="1798470.A3D55_02135"/>
<dbReference type="InterPro" id="IPR050900">
    <property type="entry name" value="Transposase_IS3/IS150/IS904"/>
</dbReference>
<dbReference type="InterPro" id="IPR001584">
    <property type="entry name" value="Integrase_cat-core"/>
</dbReference>
<accession>A0A1F6BNH9</accession>
<evidence type="ECO:0000313" key="3">
    <source>
        <dbReference type="Proteomes" id="UP000178825"/>
    </source>
</evidence>
<dbReference type="InterPro" id="IPR048020">
    <property type="entry name" value="Transpos_IS3"/>
</dbReference>
<dbReference type="Proteomes" id="UP000178825">
    <property type="component" value="Unassembled WGS sequence"/>
</dbReference>
<dbReference type="Pfam" id="PF00665">
    <property type="entry name" value="rve"/>
    <property type="match status" value="1"/>
</dbReference>
<dbReference type="InterPro" id="IPR036397">
    <property type="entry name" value="RNaseH_sf"/>
</dbReference>
<dbReference type="Gene3D" id="3.30.420.10">
    <property type="entry name" value="Ribonuclease H-like superfamily/Ribonuclease H"/>
    <property type="match status" value="1"/>
</dbReference>
<comment type="caution">
    <text evidence="2">The sequence shown here is derived from an EMBL/GenBank/DDBJ whole genome shotgun (WGS) entry which is preliminary data.</text>
</comment>
<dbReference type="NCBIfam" id="NF033516">
    <property type="entry name" value="transpos_IS3"/>
    <property type="match status" value="1"/>
</dbReference>
<dbReference type="PROSITE" id="PS50994">
    <property type="entry name" value="INTEGRASE"/>
    <property type="match status" value="1"/>
</dbReference>
<dbReference type="AlphaFoldDB" id="A0A1F6BNH9"/>